<feature type="binding site" evidence="4">
    <location>
        <position position="53"/>
    </location>
    <ligand>
        <name>Zn(2+)</name>
        <dbReference type="ChEBI" id="CHEBI:29105"/>
    </ligand>
</feature>
<dbReference type="EMBL" id="JADBJN010000004">
    <property type="protein sequence ID" value="KAG5666558.1"/>
    <property type="molecule type" value="Genomic_DNA"/>
</dbReference>
<evidence type="ECO:0000259" key="6">
    <source>
        <dbReference type="PROSITE" id="PS51915"/>
    </source>
</evidence>
<feature type="compositionally biased region" description="Acidic residues" evidence="5">
    <location>
        <begin position="105"/>
        <end position="128"/>
    </location>
</feature>
<dbReference type="GO" id="GO:0003677">
    <property type="term" value="F:DNA binding"/>
    <property type="evidence" value="ECO:0007669"/>
    <property type="project" value="InterPro"/>
</dbReference>
<dbReference type="PROSITE" id="PS51915">
    <property type="entry name" value="ZAD"/>
    <property type="match status" value="1"/>
</dbReference>
<protein>
    <recommendedName>
        <fullName evidence="6">ZAD domain-containing protein</fullName>
    </recommendedName>
</protein>
<organism evidence="7 8">
    <name type="scientific">Polypedilum vanderplanki</name>
    <name type="common">Sleeping chironomid midge</name>
    <dbReference type="NCBI Taxonomy" id="319348"/>
    <lineage>
        <taxon>Eukaryota</taxon>
        <taxon>Metazoa</taxon>
        <taxon>Ecdysozoa</taxon>
        <taxon>Arthropoda</taxon>
        <taxon>Hexapoda</taxon>
        <taxon>Insecta</taxon>
        <taxon>Pterygota</taxon>
        <taxon>Neoptera</taxon>
        <taxon>Endopterygota</taxon>
        <taxon>Diptera</taxon>
        <taxon>Nematocera</taxon>
        <taxon>Chironomoidea</taxon>
        <taxon>Chironomidae</taxon>
        <taxon>Chironominae</taxon>
        <taxon>Polypedilum</taxon>
        <taxon>Polypedilum</taxon>
    </lineage>
</organism>
<name>A0A9J6BAC1_POLVA</name>
<keyword evidence="2 4" id="KW-0863">Zinc-finger</keyword>
<feature type="binding site" evidence="4">
    <location>
        <position position="5"/>
    </location>
    <ligand>
        <name>Zn(2+)</name>
        <dbReference type="ChEBI" id="CHEBI:29105"/>
    </ligand>
</feature>
<evidence type="ECO:0000256" key="1">
    <source>
        <dbReference type="ARBA" id="ARBA00022723"/>
    </source>
</evidence>
<feature type="binding site" evidence="4">
    <location>
        <position position="50"/>
    </location>
    <ligand>
        <name>Zn(2+)</name>
        <dbReference type="ChEBI" id="CHEBI:29105"/>
    </ligand>
</feature>
<evidence type="ECO:0000256" key="2">
    <source>
        <dbReference type="ARBA" id="ARBA00022771"/>
    </source>
</evidence>
<evidence type="ECO:0000256" key="3">
    <source>
        <dbReference type="ARBA" id="ARBA00022833"/>
    </source>
</evidence>
<dbReference type="OrthoDB" id="7765040at2759"/>
<feature type="domain" description="ZAD" evidence="6">
    <location>
        <begin position="3"/>
        <end position="77"/>
    </location>
</feature>
<reference evidence="7" key="1">
    <citation type="submission" date="2021-03" db="EMBL/GenBank/DDBJ databases">
        <title>Chromosome level genome of the anhydrobiotic midge Polypedilum vanderplanki.</title>
        <authorList>
            <person name="Yoshida Y."/>
            <person name="Kikawada T."/>
            <person name="Gusev O."/>
        </authorList>
    </citation>
    <scope>NUCLEOTIDE SEQUENCE</scope>
    <source>
        <strain evidence="7">NIAS01</strain>
        <tissue evidence="7">Whole body or cell culture</tissue>
    </source>
</reference>
<dbReference type="Proteomes" id="UP001107558">
    <property type="component" value="Chromosome 4"/>
</dbReference>
<keyword evidence="1 4" id="KW-0479">Metal-binding</keyword>
<evidence type="ECO:0000313" key="7">
    <source>
        <dbReference type="EMBL" id="KAG5666558.1"/>
    </source>
</evidence>
<feature type="region of interest" description="Disordered" evidence="5">
    <location>
        <begin position="103"/>
        <end position="132"/>
    </location>
</feature>
<sequence length="236" mass="27120">MDSICRLCSLNSISLQSVFTIMNDRLLIDMIAIICPIKIEINDNLPKGICSLCMKIVLDANALRTKSVQSDLKFRSMEFSNEISENVVKIKEENAESSNILMSVLDDEEEQEENKFEDENDDDEDYNEEERPAKKLKIKKVHTQDFTKSFIDRGLNQEVRKYFIEPKGKGEKWICKMCHKTYAGNINNCKEHLALSHQNIASVLGLTKRVKNKKSSNNESFSKHMVFVNDSKTQSN</sequence>
<dbReference type="Pfam" id="PF02892">
    <property type="entry name" value="zf-BED"/>
    <property type="match status" value="1"/>
</dbReference>
<accession>A0A9J6BAC1</accession>
<proteinExistence type="predicted"/>
<feature type="binding site" evidence="4">
    <location>
        <position position="8"/>
    </location>
    <ligand>
        <name>Zn(2+)</name>
        <dbReference type="ChEBI" id="CHEBI:29105"/>
    </ligand>
</feature>
<dbReference type="Pfam" id="PF07776">
    <property type="entry name" value="zf-AD"/>
    <property type="match status" value="1"/>
</dbReference>
<keyword evidence="3 4" id="KW-0862">Zinc</keyword>
<gene>
    <name evidence="7" type="ORF">PVAND_014576</name>
</gene>
<dbReference type="InterPro" id="IPR012934">
    <property type="entry name" value="Znf_AD"/>
</dbReference>
<dbReference type="SMART" id="SM00868">
    <property type="entry name" value="zf-AD"/>
    <property type="match status" value="1"/>
</dbReference>
<evidence type="ECO:0000256" key="5">
    <source>
        <dbReference type="SAM" id="MobiDB-lite"/>
    </source>
</evidence>
<dbReference type="InterPro" id="IPR003656">
    <property type="entry name" value="Znf_BED"/>
</dbReference>
<evidence type="ECO:0000256" key="4">
    <source>
        <dbReference type="PROSITE-ProRule" id="PRU01263"/>
    </source>
</evidence>
<dbReference type="GO" id="GO:0005634">
    <property type="term" value="C:nucleus"/>
    <property type="evidence" value="ECO:0007669"/>
    <property type="project" value="InterPro"/>
</dbReference>
<dbReference type="GO" id="GO:0008270">
    <property type="term" value="F:zinc ion binding"/>
    <property type="evidence" value="ECO:0007669"/>
    <property type="project" value="UniProtKB-UniRule"/>
</dbReference>
<dbReference type="SUPFAM" id="SSF57716">
    <property type="entry name" value="Glucocorticoid receptor-like (DNA-binding domain)"/>
    <property type="match status" value="1"/>
</dbReference>
<comment type="caution">
    <text evidence="7">The sequence shown here is derived from an EMBL/GenBank/DDBJ whole genome shotgun (WGS) entry which is preliminary data.</text>
</comment>
<dbReference type="AlphaFoldDB" id="A0A9J6BAC1"/>
<evidence type="ECO:0000313" key="8">
    <source>
        <dbReference type="Proteomes" id="UP001107558"/>
    </source>
</evidence>
<keyword evidence="8" id="KW-1185">Reference proteome</keyword>